<dbReference type="Gene3D" id="2.60.40.1120">
    <property type="entry name" value="Carboxypeptidase-like, regulatory domain"/>
    <property type="match status" value="1"/>
</dbReference>
<dbReference type="Gene3D" id="2.160.20.110">
    <property type="match status" value="3"/>
</dbReference>
<comment type="caution">
    <text evidence="4">The sequence shown here is derived from an EMBL/GenBank/DDBJ whole genome shotgun (WGS) entry which is preliminary data.</text>
</comment>
<feature type="domain" description="GLUG" evidence="3">
    <location>
        <begin position="323"/>
        <end position="347"/>
    </location>
</feature>
<dbReference type="AlphaFoldDB" id="A0A2G1WNE2"/>
<reference evidence="4 5" key="1">
    <citation type="journal article" date="2014" name="Front. Microbiol.">
        <title>Population and genomic analysis of the genus Halorubrum.</title>
        <authorList>
            <person name="Fullmer M.S."/>
            <person name="Soucy S.M."/>
            <person name="Swithers K.S."/>
            <person name="Makkay A.M."/>
            <person name="Wheeler R."/>
            <person name="Ventosa A."/>
            <person name="Gogarten J.P."/>
            <person name="Papke R.T."/>
        </authorList>
    </citation>
    <scope>NUCLEOTIDE SEQUENCE [LARGE SCALE GENOMIC DNA]</scope>
    <source>
        <strain evidence="4 5">C49</strain>
    </source>
</reference>
<dbReference type="Pfam" id="PF05342">
    <property type="entry name" value="Peptidase_M26_N"/>
    <property type="match status" value="1"/>
</dbReference>
<accession>A0A2G1WNE2</accession>
<evidence type="ECO:0000259" key="3">
    <source>
        <dbReference type="Pfam" id="PF07581"/>
    </source>
</evidence>
<dbReference type="GO" id="GO:0004222">
    <property type="term" value="F:metalloendopeptidase activity"/>
    <property type="evidence" value="ECO:0007669"/>
    <property type="project" value="InterPro"/>
</dbReference>
<dbReference type="InterPro" id="IPR008969">
    <property type="entry name" value="CarboxyPept-like_regulatory"/>
</dbReference>
<evidence type="ECO:0000313" key="4">
    <source>
        <dbReference type="EMBL" id="PHQ40524.1"/>
    </source>
</evidence>
<feature type="region of interest" description="Disordered" evidence="1">
    <location>
        <begin position="701"/>
        <end position="720"/>
    </location>
</feature>
<dbReference type="EMBL" id="NHOA01000004">
    <property type="protein sequence ID" value="PHQ40524.1"/>
    <property type="molecule type" value="Genomic_DNA"/>
</dbReference>
<organism evidence="4 5">
    <name type="scientific">Halorubrum persicum</name>
    <dbReference type="NCBI Taxonomy" id="1383844"/>
    <lineage>
        <taxon>Archaea</taxon>
        <taxon>Methanobacteriati</taxon>
        <taxon>Methanobacteriota</taxon>
        <taxon>Stenosarchaea group</taxon>
        <taxon>Halobacteria</taxon>
        <taxon>Halobacteriales</taxon>
        <taxon>Haloferacaceae</taxon>
        <taxon>Halorubrum</taxon>
    </lineage>
</organism>
<evidence type="ECO:0000256" key="1">
    <source>
        <dbReference type="SAM" id="MobiDB-lite"/>
    </source>
</evidence>
<dbReference type="SUPFAM" id="SSF49464">
    <property type="entry name" value="Carboxypeptidase regulatory domain-like"/>
    <property type="match status" value="1"/>
</dbReference>
<gene>
    <name evidence="4" type="ORF">DJ69_00710</name>
</gene>
<protein>
    <submittedName>
        <fullName evidence="4">Uncharacterized protein</fullName>
    </submittedName>
</protein>
<sequence length="788" mass="79002">MARLTTSYIMIVSVVSMLAMVGMIGGIAGTAQGQTGTGPSDAAVSNLPGSGTADDPYVITTAAELQAMEDDLSAQYVLDSDINASETAEWHGGSGFDPVGPNESTAFTGSLDGNGHTITGLTINRPATNAVGLFGVAAGGDIQSLTLTDVTIVGQQSTGAIAGESDVLITDVTVIGAINGTESVGGVTGVTTGAVTNVTTDETVNGTDTVGGVAGLTEFDMVLTDVDSHSTVTGTDVVGGVTGNNLGTIKNVTASGTVDGRNTTGGVVGDNSDPGGLIENAVASGNVTGMNDVGGLAGVNGPTLIDGDAEIRNVSASGSVNGQLRVGGLVGRNSGTIQEATASGAVTGNESVGGLVGQNGVLADDESLIGNTKASGSVGGSNAVGGLVGVNQPGGIVRTSFVTGAVTGSPTAGGLVGANPEIFDESGTVHQAYWDTDTTGRDISAGNVTGLTTAEMTGENALSNMTQLSDFFWQPRATDYPVLRSQSSQEVTSDTLNISLSETTITAGTLTEITVTVTNAQTGASVENATVEISDLQQSTTTDTAGTATLTVTPSVAGLYPVSVTADSYTNSTVTLTVEESTLNYDITGVSVVPSTVDANTTVDHDLSYTVTDTSNDGNSDTYSITLPNSASFEGVNSLTVTDANGAEISTGSGVSLADANGGTDNQATFGIQPDSSFDTSSVTIDANVTVNFQDVPETTTEPITLDVSDSLQGDTSAQTDVTIESEGAAPVDPTDRALQITGKNDPANLTQDDVTIAITEFERGNQANGIDITQDDVTAVITLFERN</sequence>
<dbReference type="RefSeq" id="WP_099253842.1">
    <property type="nucleotide sequence ID" value="NZ_NHOA01000004.1"/>
</dbReference>
<evidence type="ECO:0000313" key="5">
    <source>
        <dbReference type="Proteomes" id="UP000222824"/>
    </source>
</evidence>
<dbReference type="OrthoDB" id="331677at2157"/>
<dbReference type="Pfam" id="PF07581">
    <property type="entry name" value="Glug"/>
    <property type="match status" value="1"/>
</dbReference>
<dbReference type="InterPro" id="IPR008006">
    <property type="entry name" value="Peptidase_M26_N_dom"/>
</dbReference>
<feature type="domain" description="Peptidase M26 N-terminal" evidence="2">
    <location>
        <begin position="65"/>
        <end position="176"/>
    </location>
</feature>
<keyword evidence="5" id="KW-1185">Reference proteome</keyword>
<dbReference type="InterPro" id="IPR011493">
    <property type="entry name" value="GLUG"/>
</dbReference>
<dbReference type="GO" id="GO:0016020">
    <property type="term" value="C:membrane"/>
    <property type="evidence" value="ECO:0007669"/>
    <property type="project" value="InterPro"/>
</dbReference>
<proteinExistence type="predicted"/>
<name>A0A2G1WNE2_9EURY</name>
<dbReference type="Proteomes" id="UP000222824">
    <property type="component" value="Unassembled WGS sequence"/>
</dbReference>
<dbReference type="GO" id="GO:0008270">
    <property type="term" value="F:zinc ion binding"/>
    <property type="evidence" value="ECO:0007669"/>
    <property type="project" value="InterPro"/>
</dbReference>
<evidence type="ECO:0000259" key="2">
    <source>
        <dbReference type="Pfam" id="PF05342"/>
    </source>
</evidence>